<dbReference type="RefSeq" id="WP_077750973.1">
    <property type="nucleotide sequence ID" value="NZ_CP014782.1"/>
</dbReference>
<reference evidence="2 3" key="1">
    <citation type="submission" date="2016-03" db="EMBL/GenBank/DDBJ databases">
        <title>Complete genome sequence of Shewanella psychrophila WP2, a deep sea bacterium isolated from west Pacific sediment.</title>
        <authorList>
            <person name="Xu G."/>
            <person name="Jian H."/>
        </authorList>
    </citation>
    <scope>NUCLEOTIDE SEQUENCE [LARGE SCALE GENOMIC DNA]</scope>
    <source>
        <strain evidence="2 3">WP2</strain>
    </source>
</reference>
<evidence type="ECO:0000313" key="3">
    <source>
        <dbReference type="Proteomes" id="UP000189545"/>
    </source>
</evidence>
<proteinExistence type="predicted"/>
<name>A0A1S6HJH8_9GAMM</name>
<dbReference type="InterPro" id="IPR036280">
    <property type="entry name" value="Multihaem_cyt_sf"/>
</dbReference>
<dbReference type="Gene3D" id="1.10.1130.10">
    <property type="entry name" value="Flavocytochrome C3, Chain A"/>
    <property type="match status" value="1"/>
</dbReference>
<dbReference type="EMBL" id="CP014782">
    <property type="protein sequence ID" value="AQS35644.1"/>
    <property type="molecule type" value="Genomic_DNA"/>
</dbReference>
<accession>A0A1S6HJH8</accession>
<dbReference type="Proteomes" id="UP000189545">
    <property type="component" value="Chromosome"/>
</dbReference>
<feature type="signal peptide" evidence="1">
    <location>
        <begin position="1"/>
        <end position="18"/>
    </location>
</feature>
<protein>
    <submittedName>
        <fullName evidence="2">Cytochrome c7</fullName>
    </submittedName>
</protein>
<keyword evidence="3" id="KW-1185">Reference proteome</keyword>
<evidence type="ECO:0000313" key="2">
    <source>
        <dbReference type="EMBL" id="AQS35644.1"/>
    </source>
</evidence>
<evidence type="ECO:0000256" key="1">
    <source>
        <dbReference type="SAM" id="SignalP"/>
    </source>
</evidence>
<dbReference type="AlphaFoldDB" id="A0A1S6HJH8"/>
<organism evidence="2 3">
    <name type="scientific">Shewanella psychrophila</name>
    <dbReference type="NCBI Taxonomy" id="225848"/>
    <lineage>
        <taxon>Bacteria</taxon>
        <taxon>Pseudomonadati</taxon>
        <taxon>Pseudomonadota</taxon>
        <taxon>Gammaproteobacteria</taxon>
        <taxon>Alteromonadales</taxon>
        <taxon>Shewanellaceae</taxon>
        <taxon>Shewanella</taxon>
    </lineage>
</organism>
<feature type="chain" id="PRO_5012978213" evidence="1">
    <location>
        <begin position="19"/>
        <end position="74"/>
    </location>
</feature>
<keyword evidence="1" id="KW-0732">Signal</keyword>
<dbReference type="SUPFAM" id="SSF48695">
    <property type="entry name" value="Multiheme cytochromes"/>
    <property type="match status" value="1"/>
</dbReference>
<gene>
    <name evidence="2" type="ORF">Sps_00439</name>
</gene>
<dbReference type="KEGG" id="spsw:Sps_00439"/>
<dbReference type="OrthoDB" id="6272051at2"/>
<sequence>MKYLTLIAALAFAGSAMAVDCTDCHEKIDVAVHTEAEASIATCNDCHDFEGAHTLDMDMHTPDLTIAECSDCHE</sequence>